<keyword evidence="4" id="KW-0708">Seed storage protein</keyword>
<comment type="subunit">
    <text evidence="2">Hexamer; each subunit is composed of an acidic and a basic chain derived from a single precursor and linked by a disulfide bond.</text>
</comment>
<dbReference type="InterPro" id="IPR011051">
    <property type="entry name" value="RmlC_Cupin_sf"/>
</dbReference>
<dbReference type="PANTHER" id="PTHR31189:SF54">
    <property type="entry name" value="11S GLOBULIN SEED STORAGE PROTEIN 2-LIKE"/>
    <property type="match status" value="1"/>
</dbReference>
<dbReference type="CDD" id="cd02243">
    <property type="entry name" value="cupin_11S_legumin_C"/>
    <property type="match status" value="1"/>
</dbReference>
<dbReference type="SMART" id="SM00835">
    <property type="entry name" value="Cupin_1"/>
    <property type="match status" value="2"/>
</dbReference>
<dbReference type="CDD" id="cd02242">
    <property type="entry name" value="cupin_11S_legumin_N"/>
    <property type="match status" value="1"/>
</dbReference>
<keyword evidence="5" id="KW-1015">Disulfide bond</keyword>
<feature type="region of interest" description="Disordered" evidence="6">
    <location>
        <begin position="124"/>
        <end position="146"/>
    </location>
</feature>
<feature type="chain" id="PRO_5044195421" evidence="7">
    <location>
        <begin position="21"/>
        <end position="492"/>
    </location>
</feature>
<evidence type="ECO:0000313" key="9">
    <source>
        <dbReference type="Proteomes" id="UP001515500"/>
    </source>
</evidence>
<protein>
    <submittedName>
        <fullName evidence="10">LOW QUALITY PROTEIN: 11S globulin seed storage protein 2-like</fullName>
    </submittedName>
</protein>
<name>A0AB40CIQ5_DIOCR</name>
<evidence type="ECO:0000256" key="6">
    <source>
        <dbReference type="SAM" id="MobiDB-lite"/>
    </source>
</evidence>
<comment type="similarity">
    <text evidence="1">Belongs to the 11S seed storage protein (globulins) family.</text>
</comment>
<evidence type="ECO:0000313" key="10">
    <source>
        <dbReference type="RefSeq" id="XP_039139789.1"/>
    </source>
</evidence>
<reference evidence="10" key="1">
    <citation type="submission" date="2025-08" db="UniProtKB">
        <authorList>
            <consortium name="RefSeq"/>
        </authorList>
    </citation>
    <scope>IDENTIFICATION</scope>
</reference>
<sequence length="492" mass="55508">MDIKRCAFLFLALLLVTCSASHYGSQQEQQEQQELSAARQCRLQQLSPSRPSKRIEAEGGVTEFWDQREDQLQCAGVSVRRHIIRRKSLLVPLYENTHGLLYIQQGRGFVGVSFPGCPESFHSSVRSPRPFEEGSSEQAQFQTDSHQKVHRIRQGDTVAIVAGATHWFYNDGDQDLVAFTVFNVNHQDNQLDPSVRMFLLAGQFLEQQSSYSRQESEREHETESSSRESVVSAFDPKLMSEILNIPVETVRQMQRNEKKGHMVTIEQGLSFVRPAEQQEQEGCMDEARPSSKETQFANGLEEAYCYARIQHNLDTPEETDIYSRRAGRFMSVNSNKLPILSTIGMSMDKINLRPDAIVAPHYTVNAHSIMFVTRGEGQMQVVDNKGRNLFNGRVRQGDLIVVPQFYVTVKKAGRDGFEFVTFKTAPIPVRSPLFGHMSLFSGVPAQVIASSYRISVGQARQLKQCRQQHFMLFPPSSSSSSSSYHDADIASA</sequence>
<gene>
    <name evidence="10" type="primary">LOC120277107</name>
</gene>
<keyword evidence="9" id="KW-1185">Reference proteome</keyword>
<feature type="domain" description="Cupin type-1" evidence="8">
    <location>
        <begin position="311"/>
        <end position="460"/>
    </location>
</feature>
<dbReference type="RefSeq" id="XP_039139789.1">
    <property type="nucleotide sequence ID" value="XM_039283855.1"/>
</dbReference>
<keyword evidence="3" id="KW-0758">Storage protein</keyword>
<dbReference type="InterPro" id="IPR006044">
    <property type="entry name" value="11S_seedstore_pln"/>
</dbReference>
<dbReference type="InterPro" id="IPR014710">
    <property type="entry name" value="RmlC-like_jellyroll"/>
</dbReference>
<dbReference type="SUPFAM" id="SSF51182">
    <property type="entry name" value="RmlC-like cupins"/>
    <property type="match status" value="1"/>
</dbReference>
<organism evidence="9 10">
    <name type="scientific">Dioscorea cayennensis subsp. rotundata</name>
    <name type="common">White Guinea yam</name>
    <name type="synonym">Dioscorea rotundata</name>
    <dbReference type="NCBI Taxonomy" id="55577"/>
    <lineage>
        <taxon>Eukaryota</taxon>
        <taxon>Viridiplantae</taxon>
        <taxon>Streptophyta</taxon>
        <taxon>Embryophyta</taxon>
        <taxon>Tracheophyta</taxon>
        <taxon>Spermatophyta</taxon>
        <taxon>Magnoliopsida</taxon>
        <taxon>Liliopsida</taxon>
        <taxon>Dioscoreales</taxon>
        <taxon>Dioscoreaceae</taxon>
        <taxon>Dioscorea</taxon>
    </lineage>
</organism>
<feature type="compositionally biased region" description="Basic and acidic residues" evidence="6">
    <location>
        <begin position="214"/>
        <end position="226"/>
    </location>
</feature>
<evidence type="ECO:0000259" key="8">
    <source>
        <dbReference type="SMART" id="SM00835"/>
    </source>
</evidence>
<feature type="signal peptide" evidence="7">
    <location>
        <begin position="1"/>
        <end position="20"/>
    </location>
</feature>
<evidence type="ECO:0000256" key="5">
    <source>
        <dbReference type="ARBA" id="ARBA00023157"/>
    </source>
</evidence>
<dbReference type="PRINTS" id="PR00439">
    <property type="entry name" value="11SGLOBULIN"/>
</dbReference>
<proteinExistence type="inferred from homology"/>
<dbReference type="AlphaFoldDB" id="A0AB40CIQ5"/>
<dbReference type="InterPro" id="IPR006045">
    <property type="entry name" value="Cupin_1"/>
</dbReference>
<dbReference type="PANTHER" id="PTHR31189">
    <property type="entry name" value="OS03G0336100 PROTEIN-RELATED"/>
    <property type="match status" value="1"/>
</dbReference>
<accession>A0AB40CIQ5</accession>
<feature type="domain" description="Cupin type-1" evidence="8">
    <location>
        <begin position="44"/>
        <end position="251"/>
    </location>
</feature>
<evidence type="ECO:0000256" key="7">
    <source>
        <dbReference type="SAM" id="SignalP"/>
    </source>
</evidence>
<dbReference type="GO" id="GO:0045735">
    <property type="term" value="F:nutrient reservoir activity"/>
    <property type="evidence" value="ECO:0007669"/>
    <property type="project" value="UniProtKB-KW"/>
</dbReference>
<evidence type="ECO:0000256" key="3">
    <source>
        <dbReference type="ARBA" id="ARBA00022761"/>
    </source>
</evidence>
<feature type="region of interest" description="Disordered" evidence="6">
    <location>
        <begin position="209"/>
        <end position="231"/>
    </location>
</feature>
<dbReference type="Gene3D" id="2.60.120.10">
    <property type="entry name" value="Jelly Rolls"/>
    <property type="match status" value="2"/>
</dbReference>
<evidence type="ECO:0000256" key="1">
    <source>
        <dbReference type="ARBA" id="ARBA00007178"/>
    </source>
</evidence>
<dbReference type="GeneID" id="120277107"/>
<evidence type="ECO:0000256" key="4">
    <source>
        <dbReference type="ARBA" id="ARBA00023129"/>
    </source>
</evidence>
<evidence type="ECO:0000256" key="2">
    <source>
        <dbReference type="ARBA" id="ARBA00011818"/>
    </source>
</evidence>
<keyword evidence="7" id="KW-0732">Signal</keyword>
<dbReference type="InterPro" id="IPR050253">
    <property type="entry name" value="Seed_Storage-Functional"/>
</dbReference>
<dbReference type="Proteomes" id="UP001515500">
    <property type="component" value="Chromosome 2"/>
</dbReference>
<dbReference type="Pfam" id="PF00190">
    <property type="entry name" value="Cupin_1"/>
    <property type="match status" value="2"/>
</dbReference>